<dbReference type="InterPro" id="IPR001623">
    <property type="entry name" value="DnaJ_domain"/>
</dbReference>
<dbReference type="SUPFAM" id="SSF46565">
    <property type="entry name" value="Chaperone J-domain"/>
    <property type="match status" value="1"/>
</dbReference>
<dbReference type="InterPro" id="IPR018253">
    <property type="entry name" value="DnaJ_domain_CS"/>
</dbReference>
<dbReference type="CDD" id="cd06257">
    <property type="entry name" value="DnaJ"/>
    <property type="match status" value="1"/>
</dbReference>
<feature type="region of interest" description="Disordered" evidence="1">
    <location>
        <begin position="358"/>
        <end position="387"/>
    </location>
</feature>
<dbReference type="PRINTS" id="PR00625">
    <property type="entry name" value="JDOMAIN"/>
</dbReference>
<evidence type="ECO:0000313" key="2">
    <source>
        <dbReference type="EMBL" id="WOG97687.1"/>
    </source>
</evidence>
<name>A0A165XZ66_DAUCS</name>
<evidence type="ECO:0000256" key="1">
    <source>
        <dbReference type="SAM" id="MobiDB-lite"/>
    </source>
</evidence>
<keyword evidence="3" id="KW-1185">Reference proteome</keyword>
<dbReference type="PANTHER" id="PTHR44137:SF32">
    <property type="entry name" value="DNAJ HEAT SHOCK AMINO-TERMINAL DOMAIN PROTEIN"/>
    <property type="match status" value="1"/>
</dbReference>
<dbReference type="InterPro" id="IPR036869">
    <property type="entry name" value="J_dom_sf"/>
</dbReference>
<protein>
    <submittedName>
        <fullName evidence="2">Uncharacterized protein</fullName>
    </submittedName>
</protein>
<sequence length="800" mass="89740">MECNRDEATRAKDIAERRFLAKDIAGAKKFALKAQNLYPQLDGITQLLATLDIYIYSENKINGEPDWYGVLGVNPLDTEDAIRKQYRKLALMLHPDKNKAKGADGAFNLISQAWSLLSDKAKRSAYDKALHIQHQGGVSSVPPGQNGFYNFAQGSNMKAAKDSAASVPSASHAQQPTASPFHVSSRNEKPTSPSHKNKSGTVPSSPHKQRPPNAPFKSHKRKRVPNVPDPPQEPKQTTFWTACHGCKMQYEYPRMYINRNLLCPNCRDPFFSFEIAPPPAKREAFAHHHKVSKSKLSEINRSESTNVTSGKSGGRDNHDKFQWAPFSKKAGAASAAQAASVVQHAYEKVKRERVEAQAATKREEALQKKKHASDIANGILSNENSDVGDGRCSMEDLGDDGMSVYLDSMGTGAGELSGLRRLNSKHVKVRKSIEPSRNRDLSNVQSLHHLTIKAKKDILERVKEWNSAPVTKSIEANVRLTEKSDEKEKRKDYQIVHGVRKNDKTSQTFNALDENPANKCTLGAFCGNIDRMRMSMEVPDSEFHDFDKYRSEKCFEENQVWAVYDNDDGMPRYYGMVHQVICLDPFKLKIHWLSFKYSSDWGILSCTGSAISKACGNFTIGKQEIIESVNSFSHKVKWTKGIGGCVQIYPRCGDVWCLYRNWCPEWNELTADEIVHQYEIVQILEDDCNDEGGSVVVIPLVKVAGFKSVFLPHLDRNQIQRIPIGEISRFSHHIPSYSITVPEAPWGYLELDPAATPAQYLKVIADSDFTSAEIMGSEEKYNQQTIQVDNVKNCKTVQEN</sequence>
<dbReference type="OrthoDB" id="66964at2759"/>
<dbReference type="OMA" id="RNWCPEW"/>
<dbReference type="PROSITE" id="PS00636">
    <property type="entry name" value="DNAJ_1"/>
    <property type="match status" value="1"/>
</dbReference>
<dbReference type="SMART" id="SM00271">
    <property type="entry name" value="DnaJ"/>
    <property type="match status" value="1"/>
</dbReference>
<evidence type="ECO:0000313" key="3">
    <source>
        <dbReference type="Proteomes" id="UP000077755"/>
    </source>
</evidence>
<dbReference type="AlphaFoldDB" id="A0A165XZ66"/>
<dbReference type="Pfam" id="PF11926">
    <property type="entry name" value="DUF3444"/>
    <property type="match status" value="1"/>
</dbReference>
<dbReference type="InterPro" id="IPR024593">
    <property type="entry name" value="DUF3444"/>
</dbReference>
<dbReference type="Pfam" id="PF23551">
    <property type="entry name" value="Zn_ribbon_20"/>
    <property type="match status" value="1"/>
</dbReference>
<organism evidence="2 3">
    <name type="scientific">Daucus carota subsp. sativus</name>
    <name type="common">Carrot</name>
    <dbReference type="NCBI Taxonomy" id="79200"/>
    <lineage>
        <taxon>Eukaryota</taxon>
        <taxon>Viridiplantae</taxon>
        <taxon>Streptophyta</taxon>
        <taxon>Embryophyta</taxon>
        <taxon>Tracheophyta</taxon>
        <taxon>Spermatophyta</taxon>
        <taxon>Magnoliopsida</taxon>
        <taxon>eudicotyledons</taxon>
        <taxon>Gunneridae</taxon>
        <taxon>Pentapetalae</taxon>
        <taxon>asterids</taxon>
        <taxon>campanulids</taxon>
        <taxon>Apiales</taxon>
        <taxon>Apiaceae</taxon>
        <taxon>Apioideae</taxon>
        <taxon>Scandiceae</taxon>
        <taxon>Daucinae</taxon>
        <taxon>Daucus</taxon>
        <taxon>Daucus sect. Daucus</taxon>
    </lineage>
</organism>
<dbReference type="KEGG" id="dcr:108219383"/>
<dbReference type="PANTHER" id="PTHR44137">
    <property type="entry name" value="BNAC03G44070D PROTEIN"/>
    <property type="match status" value="1"/>
</dbReference>
<dbReference type="PROSITE" id="PS50076">
    <property type="entry name" value="DNAJ_2"/>
    <property type="match status" value="1"/>
</dbReference>
<dbReference type="Gene3D" id="1.10.287.110">
    <property type="entry name" value="DnaJ domain"/>
    <property type="match status" value="1"/>
</dbReference>
<reference evidence="2" key="2">
    <citation type="submission" date="2022-03" db="EMBL/GenBank/DDBJ databases">
        <title>Draft title - Genomic analysis of global carrot germplasm unveils the trajectory of domestication and the origin of high carotenoid orange carrot.</title>
        <authorList>
            <person name="Iorizzo M."/>
            <person name="Ellison S."/>
            <person name="Senalik D."/>
            <person name="Macko-Podgorni A."/>
            <person name="Grzebelus D."/>
            <person name="Bostan H."/>
            <person name="Rolling W."/>
            <person name="Curaba J."/>
            <person name="Simon P."/>
        </authorList>
    </citation>
    <scope>NUCLEOTIDE SEQUENCE</scope>
    <source>
        <tissue evidence="2">Leaf</tissue>
    </source>
</reference>
<feature type="compositionally biased region" description="Basic and acidic residues" evidence="1">
    <location>
        <begin position="358"/>
        <end position="367"/>
    </location>
</feature>
<accession>A0A165XZ66</accession>
<dbReference type="Gramene" id="KZM98693">
    <property type="protein sequence ID" value="KZM98693"/>
    <property type="gene ID" value="DCAR_013945"/>
</dbReference>
<dbReference type="Proteomes" id="UP000077755">
    <property type="component" value="Chromosome 4"/>
</dbReference>
<feature type="region of interest" description="Disordered" evidence="1">
    <location>
        <begin position="160"/>
        <end position="237"/>
    </location>
</feature>
<gene>
    <name evidence="2" type="ORF">DCAR_0417028</name>
</gene>
<reference evidence="2" key="1">
    <citation type="journal article" date="2016" name="Nat. Genet.">
        <title>A high-quality carrot genome assembly provides new insights into carotenoid accumulation and asterid genome evolution.</title>
        <authorList>
            <person name="Iorizzo M."/>
            <person name="Ellison S."/>
            <person name="Senalik D."/>
            <person name="Zeng P."/>
            <person name="Satapoomin P."/>
            <person name="Huang J."/>
            <person name="Bowman M."/>
            <person name="Iovene M."/>
            <person name="Sanseverino W."/>
            <person name="Cavagnaro P."/>
            <person name="Yildiz M."/>
            <person name="Macko-Podgorni A."/>
            <person name="Moranska E."/>
            <person name="Grzebelus E."/>
            <person name="Grzebelus D."/>
            <person name="Ashrafi H."/>
            <person name="Zheng Z."/>
            <person name="Cheng S."/>
            <person name="Spooner D."/>
            <person name="Van Deynze A."/>
            <person name="Simon P."/>
        </authorList>
    </citation>
    <scope>NUCLEOTIDE SEQUENCE</scope>
    <source>
        <tissue evidence="2">Leaf</tissue>
    </source>
</reference>
<dbReference type="InterPro" id="IPR056988">
    <property type="entry name" value="Zn_ribbon_pln"/>
</dbReference>
<proteinExistence type="predicted"/>
<dbReference type="Pfam" id="PF00226">
    <property type="entry name" value="DnaJ"/>
    <property type="match status" value="1"/>
</dbReference>
<feature type="compositionally biased region" description="Polar residues" evidence="1">
    <location>
        <begin position="166"/>
        <end position="206"/>
    </location>
</feature>
<feature type="region of interest" description="Disordered" evidence="1">
    <location>
        <begin position="296"/>
        <end position="321"/>
    </location>
</feature>
<dbReference type="EMBL" id="CP093346">
    <property type="protein sequence ID" value="WOG97687.1"/>
    <property type="molecule type" value="Genomic_DNA"/>
</dbReference>